<organism evidence="2 3">
    <name type="scientific">Nocardia tengchongensis</name>
    <dbReference type="NCBI Taxonomy" id="2055889"/>
    <lineage>
        <taxon>Bacteria</taxon>
        <taxon>Bacillati</taxon>
        <taxon>Actinomycetota</taxon>
        <taxon>Actinomycetes</taxon>
        <taxon>Mycobacteriales</taxon>
        <taxon>Nocardiaceae</taxon>
        <taxon>Nocardia</taxon>
    </lineage>
</organism>
<feature type="compositionally biased region" description="Basic and acidic residues" evidence="1">
    <location>
        <begin position="36"/>
        <end position="47"/>
    </location>
</feature>
<reference evidence="2 3" key="1">
    <citation type="submission" date="2021-04" db="EMBL/GenBank/DDBJ databases">
        <title>Nocardia tengchongensis.</title>
        <authorList>
            <person name="Zhuang k."/>
            <person name="Ran Y."/>
            <person name="Li W."/>
        </authorList>
    </citation>
    <scope>NUCLEOTIDE SEQUENCE [LARGE SCALE GENOMIC DNA]</scope>
    <source>
        <strain evidence="2 3">CFH S0057</strain>
    </source>
</reference>
<gene>
    <name evidence="2" type="ORF">KHQ06_03210</name>
</gene>
<accession>A0ABX8CS59</accession>
<name>A0ABX8CS59_9NOCA</name>
<keyword evidence="3" id="KW-1185">Reference proteome</keyword>
<dbReference type="RefSeq" id="WP_213558242.1">
    <property type="nucleotide sequence ID" value="NZ_JBHYZU010000001.1"/>
</dbReference>
<proteinExistence type="predicted"/>
<feature type="region of interest" description="Disordered" evidence="1">
    <location>
        <begin position="23"/>
        <end position="47"/>
    </location>
</feature>
<protein>
    <submittedName>
        <fullName evidence="2">Uncharacterized protein</fullName>
    </submittedName>
</protein>
<evidence type="ECO:0000256" key="1">
    <source>
        <dbReference type="SAM" id="MobiDB-lite"/>
    </source>
</evidence>
<evidence type="ECO:0000313" key="3">
    <source>
        <dbReference type="Proteomes" id="UP000683310"/>
    </source>
</evidence>
<evidence type="ECO:0000313" key="2">
    <source>
        <dbReference type="EMBL" id="QVI22156.1"/>
    </source>
</evidence>
<dbReference type="Proteomes" id="UP000683310">
    <property type="component" value="Chromosome"/>
</dbReference>
<sequence length="47" mass="5132">MTAVLPCCMLAPSRRRTFPSMTEMTGSVFTGSGPRTAEREKNISDLP</sequence>
<dbReference type="EMBL" id="CP074371">
    <property type="protein sequence ID" value="QVI22156.1"/>
    <property type="molecule type" value="Genomic_DNA"/>
</dbReference>